<organism evidence="1 2">
    <name type="scientific">Chryseobacterium tructae</name>
    <dbReference type="NCBI Taxonomy" id="1037380"/>
    <lineage>
        <taxon>Bacteria</taxon>
        <taxon>Pseudomonadati</taxon>
        <taxon>Bacteroidota</taxon>
        <taxon>Flavobacteriia</taxon>
        <taxon>Flavobacteriales</taxon>
        <taxon>Weeksellaceae</taxon>
        <taxon>Chryseobacterium group</taxon>
        <taxon>Chryseobacterium</taxon>
    </lineage>
</organism>
<proteinExistence type="predicted"/>
<sequence>MGIIKLKGIILEPFSGNIKNIHEMHRYENGELVASTFFENSRRTRKLDFRDDERFETIYEYHQNYDAEIIYDYDQNNVEYFVSVKNPFDEYKKFDIYSADKNFLEQKIKKEGDWQQFLILKTDENEISYTFNGEKLTEMIFEIKGYEESYRINVAYSEDGKTCQVWKKYVNAEYPTIMKTYEFADNMVIEREDNQIKYTVSERERVVRIGQFSYNEEKLNLFRCYMQTQDEETFSEIMKDIRLETFNYDEFENLILHEVSFYRPDFSKDRLTPYLEEIEHFDQYNIHYGSEYCKTKEDYDDYSGTLHKLEYLEGKVNEYNQEDELVAVYYIENEKKTHAEFFSPDYFSIKKYDEYGNVIELYTEHKATNFTKTTTLKILYQ</sequence>
<gene>
    <name evidence="1" type="ORF">ACFONJ_13015</name>
</gene>
<name>A0ABV7XYF2_9FLAO</name>
<accession>A0ABV7XYF2</accession>
<dbReference type="Proteomes" id="UP001595735">
    <property type="component" value="Unassembled WGS sequence"/>
</dbReference>
<comment type="caution">
    <text evidence="1">The sequence shown here is derived from an EMBL/GenBank/DDBJ whole genome shotgun (WGS) entry which is preliminary data.</text>
</comment>
<protein>
    <submittedName>
        <fullName evidence="1">Uncharacterized protein</fullName>
    </submittedName>
</protein>
<reference evidence="2" key="1">
    <citation type="journal article" date="2019" name="Int. J. Syst. Evol. Microbiol.">
        <title>The Global Catalogue of Microorganisms (GCM) 10K type strain sequencing project: providing services to taxonomists for standard genome sequencing and annotation.</title>
        <authorList>
            <consortium name="The Broad Institute Genomics Platform"/>
            <consortium name="The Broad Institute Genome Sequencing Center for Infectious Disease"/>
            <person name="Wu L."/>
            <person name="Ma J."/>
        </authorList>
    </citation>
    <scope>NUCLEOTIDE SEQUENCE [LARGE SCALE GENOMIC DNA]</scope>
    <source>
        <strain evidence="2">CECT 7798</strain>
    </source>
</reference>
<evidence type="ECO:0000313" key="1">
    <source>
        <dbReference type="EMBL" id="MFC3756893.1"/>
    </source>
</evidence>
<dbReference type="EMBL" id="JBHRYO010000002">
    <property type="protein sequence ID" value="MFC3756893.1"/>
    <property type="molecule type" value="Genomic_DNA"/>
</dbReference>
<dbReference type="RefSeq" id="WP_378170217.1">
    <property type="nucleotide sequence ID" value="NZ_JBHRYO010000002.1"/>
</dbReference>
<evidence type="ECO:0000313" key="2">
    <source>
        <dbReference type="Proteomes" id="UP001595735"/>
    </source>
</evidence>
<keyword evidence="2" id="KW-1185">Reference proteome</keyword>